<dbReference type="SUPFAM" id="SSF55486">
    <property type="entry name" value="Metalloproteases ('zincins'), catalytic domain"/>
    <property type="match status" value="1"/>
</dbReference>
<evidence type="ECO:0000256" key="1">
    <source>
        <dbReference type="ARBA" id="ARBA00004613"/>
    </source>
</evidence>
<dbReference type="STRING" id="106004.A0A1Y2FQ12"/>
<keyword evidence="6 12" id="KW-0378">Hydrolase</keyword>
<dbReference type="Gene3D" id="3.10.170.10">
    <property type="match status" value="1"/>
</dbReference>
<keyword evidence="3 12" id="KW-0964">Secreted</keyword>
<dbReference type="GO" id="GO:0006508">
    <property type="term" value="P:proteolysis"/>
    <property type="evidence" value="ECO:0007669"/>
    <property type="project" value="UniProtKB-KW"/>
</dbReference>
<organism evidence="13 14">
    <name type="scientific">Leucosporidium creatinivorum</name>
    <dbReference type="NCBI Taxonomy" id="106004"/>
    <lineage>
        <taxon>Eukaryota</taxon>
        <taxon>Fungi</taxon>
        <taxon>Dikarya</taxon>
        <taxon>Basidiomycota</taxon>
        <taxon>Pucciniomycotina</taxon>
        <taxon>Microbotryomycetes</taxon>
        <taxon>Leucosporidiales</taxon>
        <taxon>Leucosporidium</taxon>
    </lineage>
</organism>
<evidence type="ECO:0000256" key="3">
    <source>
        <dbReference type="ARBA" id="ARBA00022525"/>
    </source>
</evidence>
<dbReference type="InterPro" id="IPR050371">
    <property type="entry name" value="Fungal_virulence_M36"/>
</dbReference>
<dbReference type="InterPro" id="IPR027268">
    <property type="entry name" value="Peptidase_M4/M1_CTD_sf"/>
</dbReference>
<evidence type="ECO:0000256" key="8">
    <source>
        <dbReference type="ARBA" id="ARBA00023049"/>
    </source>
</evidence>
<dbReference type="InParanoid" id="A0A1Y2FQ12"/>
<dbReference type="OrthoDB" id="3227768at2759"/>
<dbReference type="InterPro" id="IPR001842">
    <property type="entry name" value="Peptidase_M36"/>
</dbReference>
<gene>
    <name evidence="13" type="ORF">BCR35DRAFT_302741</name>
</gene>
<dbReference type="Proteomes" id="UP000193467">
    <property type="component" value="Unassembled WGS sequence"/>
</dbReference>
<evidence type="ECO:0000256" key="11">
    <source>
        <dbReference type="PIRSR" id="PIRSR601842-2"/>
    </source>
</evidence>
<keyword evidence="12" id="KW-0732">Signal</keyword>
<sequence length="838" mass="89821">MTYTHNRMPRKRAAALLTSLSLASLSSAIVLPPSPATRGAGDVFVAGASSVRKTLNFGPHLNADTRSDSNPSPVLKLWNAAAPALSLASGDSVGKDLAAAFVETLHPGAEFRLVDGYLSKHTNVFHAHFLQTVGGIDVANGNLNVNINLDTNEILSYGDSSFAKSTSSVAAKASSWKDKVASWASGTASELKDEAAQLTAQAGQVVFGASADNGPQHQEDVYAEYSSPPLIAEMTHAVPKANDPRHGLLTFLALQSPSSELTNVLLSVPRQRLVHRMDIAPVAGTRHAHTIEAVPSALEPVKASLAYVHDGSKLRLAWKYELLTEDNQYEAYVEADAAVSGDEETLLVVDWVRDFRPTGGELGVEALQNVATYSSRRSVKGLRGGKKPKFGGLKDLGAEASVESISAASHNATPSYNVFPWGVNAPDVGKRELLKGKSIELDELASPAGWHTVPSEYKGGKDTLYYDTRGNNVIAQDNPSGGNSMDGYRPSGGANLTFDFPLGWPKAGTPLEPSTYINASITQLFYTNNEIHDLFYRYGFDEESGNFQEYNFGRGGLGGDAVQANSQDGSGTNNANFATPPDGSRPRMRMYYWTGSQPYRDGDFEAGIVIHEYAHGISTRLTGGPANSGCLGWGESGGMGEGIGDAIATIVRTQASNETEFSMGEWASSRVGGIRNYIYSTNMTVNPTTYATLDKPGYWGVHAIGEVWANMIHELNRNLIAKHGWNPSLFPPSSDDSAAMADFYSSNYKKKVPKHGNTLMIQLFLDGMKLQPCRPSFQDARDAILAADQALTGGDNVCEIWSAFTKRGLGPTSSVVGSTPWGGGVRSEDYKLPKICSK</sequence>
<dbReference type="PANTHER" id="PTHR33478:SF1">
    <property type="entry name" value="EXTRACELLULAR METALLOPROTEINASE MEP"/>
    <property type="match status" value="1"/>
</dbReference>
<feature type="active site" evidence="10">
    <location>
        <position position="612"/>
    </location>
</feature>
<evidence type="ECO:0000256" key="2">
    <source>
        <dbReference type="ARBA" id="ARBA00006006"/>
    </source>
</evidence>
<name>A0A1Y2FQ12_9BASI</name>
<dbReference type="PANTHER" id="PTHR33478">
    <property type="entry name" value="EXTRACELLULAR METALLOPROTEINASE MEP"/>
    <property type="match status" value="1"/>
</dbReference>
<dbReference type="Pfam" id="PF02128">
    <property type="entry name" value="Peptidase_M36"/>
    <property type="match status" value="1"/>
</dbReference>
<comment type="similarity">
    <text evidence="2 12">Belongs to the peptidase M36 family.</text>
</comment>
<feature type="binding site" evidence="11">
    <location>
        <position position="615"/>
    </location>
    <ligand>
        <name>Zn(2+)</name>
        <dbReference type="ChEBI" id="CHEBI:29105"/>
        <note>catalytic</note>
    </ligand>
</feature>
<keyword evidence="4 12" id="KW-0645">Protease</keyword>
<evidence type="ECO:0000256" key="6">
    <source>
        <dbReference type="ARBA" id="ARBA00022801"/>
    </source>
</evidence>
<feature type="chain" id="PRO_5011811742" description="Extracellular metalloproteinase" evidence="12">
    <location>
        <begin position="29"/>
        <end position="838"/>
    </location>
</feature>
<dbReference type="GO" id="GO:0005615">
    <property type="term" value="C:extracellular space"/>
    <property type="evidence" value="ECO:0007669"/>
    <property type="project" value="InterPro"/>
</dbReference>
<dbReference type="AlphaFoldDB" id="A0A1Y2FQ12"/>
<feature type="binding site" evidence="11">
    <location>
        <position position="611"/>
    </location>
    <ligand>
        <name>Zn(2+)</name>
        <dbReference type="ChEBI" id="CHEBI:29105"/>
        <note>catalytic</note>
    </ligand>
</feature>
<evidence type="ECO:0000256" key="4">
    <source>
        <dbReference type="ARBA" id="ARBA00022670"/>
    </source>
</evidence>
<evidence type="ECO:0000313" key="13">
    <source>
        <dbReference type="EMBL" id="ORY85296.1"/>
    </source>
</evidence>
<evidence type="ECO:0000256" key="10">
    <source>
        <dbReference type="PIRSR" id="PIRSR601842-1"/>
    </source>
</evidence>
<dbReference type="EC" id="3.4.24.-" evidence="12"/>
<evidence type="ECO:0000256" key="5">
    <source>
        <dbReference type="ARBA" id="ARBA00022723"/>
    </source>
</evidence>
<keyword evidence="5 11" id="KW-0479">Metal-binding</keyword>
<evidence type="ECO:0000256" key="9">
    <source>
        <dbReference type="ARBA" id="ARBA00023145"/>
    </source>
</evidence>
<protein>
    <recommendedName>
        <fullName evidence="12">Extracellular metalloproteinase</fullName>
        <ecNumber evidence="12">3.4.24.-</ecNumber>
    </recommendedName>
    <alternativeName>
        <fullName evidence="12">Fungalysin</fullName>
    </alternativeName>
</protein>
<evidence type="ECO:0000256" key="7">
    <source>
        <dbReference type="ARBA" id="ARBA00022833"/>
    </source>
</evidence>
<keyword evidence="14" id="KW-1185">Reference proteome</keyword>
<keyword evidence="8 12" id="KW-0482">Metalloprotease</keyword>
<feature type="signal peptide" evidence="12">
    <location>
        <begin position="1"/>
        <end position="28"/>
    </location>
</feature>
<evidence type="ECO:0000313" key="14">
    <source>
        <dbReference type="Proteomes" id="UP000193467"/>
    </source>
</evidence>
<keyword evidence="7 11" id="KW-0862">Zinc</keyword>
<dbReference type="GO" id="GO:0004222">
    <property type="term" value="F:metalloendopeptidase activity"/>
    <property type="evidence" value="ECO:0007669"/>
    <property type="project" value="InterPro"/>
</dbReference>
<feature type="binding site" evidence="11">
    <location>
        <position position="641"/>
    </location>
    <ligand>
        <name>Zn(2+)</name>
        <dbReference type="ChEBI" id="CHEBI:29105"/>
        <note>catalytic</note>
    </ligand>
</feature>
<comment type="cofactor">
    <cofactor evidence="11">
        <name>Zn(2+)</name>
        <dbReference type="ChEBI" id="CHEBI:29105"/>
    </cofactor>
    <text evidence="11">Binds 1 zinc ion per subunit.</text>
</comment>
<proteinExistence type="inferred from homology"/>
<dbReference type="GO" id="GO:0008270">
    <property type="term" value="F:zinc ion binding"/>
    <property type="evidence" value="ECO:0007669"/>
    <property type="project" value="InterPro"/>
</dbReference>
<accession>A0A1Y2FQ12</accession>
<comment type="caution">
    <text evidence="13">The sequence shown here is derived from an EMBL/GenBank/DDBJ whole genome shotgun (WGS) entry which is preliminary data.</text>
</comment>
<dbReference type="CDD" id="cd09596">
    <property type="entry name" value="M36"/>
    <property type="match status" value="1"/>
</dbReference>
<evidence type="ECO:0000256" key="12">
    <source>
        <dbReference type="RuleBase" id="RU364017"/>
    </source>
</evidence>
<dbReference type="Gene3D" id="1.10.390.10">
    <property type="entry name" value="Neutral Protease Domain 2"/>
    <property type="match status" value="1"/>
</dbReference>
<keyword evidence="9 12" id="KW-0865">Zymogen</keyword>
<comment type="subcellular location">
    <subcellularLocation>
        <location evidence="1 12">Secreted</location>
    </subcellularLocation>
</comment>
<reference evidence="13 14" key="1">
    <citation type="submission" date="2016-07" db="EMBL/GenBank/DDBJ databases">
        <title>Pervasive Adenine N6-methylation of Active Genes in Fungi.</title>
        <authorList>
            <consortium name="DOE Joint Genome Institute"/>
            <person name="Mondo S.J."/>
            <person name="Dannebaum R.O."/>
            <person name="Kuo R.C."/>
            <person name="Labutti K."/>
            <person name="Haridas S."/>
            <person name="Kuo A."/>
            <person name="Salamov A."/>
            <person name="Ahrendt S.R."/>
            <person name="Lipzen A."/>
            <person name="Sullivan W."/>
            <person name="Andreopoulos W.B."/>
            <person name="Clum A."/>
            <person name="Lindquist E."/>
            <person name="Daum C."/>
            <person name="Ramamoorthy G.K."/>
            <person name="Gryganskyi A."/>
            <person name="Culley D."/>
            <person name="Magnuson J.K."/>
            <person name="James T.Y."/>
            <person name="O'Malley M.A."/>
            <person name="Stajich J.E."/>
            <person name="Spatafora J.W."/>
            <person name="Visel A."/>
            <person name="Grigoriev I.V."/>
        </authorList>
    </citation>
    <scope>NUCLEOTIDE SEQUENCE [LARGE SCALE GENOMIC DNA]</scope>
    <source>
        <strain evidence="13 14">62-1032</strain>
    </source>
</reference>
<dbReference type="EMBL" id="MCGR01000016">
    <property type="protein sequence ID" value="ORY85296.1"/>
    <property type="molecule type" value="Genomic_DNA"/>
</dbReference>